<sequence length="208" mass="24792">MGDTKEMNWSDIEVEIKNVIPQDLIGRLKSIYENRTEDDSDNKQKFIVSEKDENCFVYAVFKDHVCFGKFVNMKFCDKFKNDNEFTQNDTNNLLELRVFNRCFEVRVIYSFEQDKFLYRYLDDYNESKKLYIYKEEHYLDGEWQKDGKFKSKIRNLPELPFNAEAYKDQDLKLLIKTYIKFNEDGSPEVADWRLAGFKAGGNEVECDG</sequence>
<gene>
    <name evidence="1" type="ORF">EHE19_011350</name>
</gene>
<dbReference type="KEGG" id="rher:EHE19_011350"/>
<evidence type="ECO:0008006" key="3">
    <source>
        <dbReference type="Google" id="ProtNLM"/>
    </source>
</evidence>
<protein>
    <recommendedName>
        <fullName evidence="3">CRISPR-associated protein</fullName>
    </recommendedName>
</protein>
<dbReference type="NCBIfam" id="TIGR03984">
    <property type="entry name" value="CRISPR-associated protein Csx19"/>
    <property type="match status" value="1"/>
</dbReference>
<dbReference type="AlphaFoldDB" id="A0A4U7JI76"/>
<evidence type="ECO:0000313" key="2">
    <source>
        <dbReference type="Proteomes" id="UP000306409"/>
    </source>
</evidence>
<organism evidence="1 2">
    <name type="scientific">Ruminiclostridium herbifermentans</name>
    <dbReference type="NCBI Taxonomy" id="2488810"/>
    <lineage>
        <taxon>Bacteria</taxon>
        <taxon>Bacillati</taxon>
        <taxon>Bacillota</taxon>
        <taxon>Clostridia</taxon>
        <taxon>Eubacteriales</taxon>
        <taxon>Oscillospiraceae</taxon>
        <taxon>Ruminiclostridium</taxon>
    </lineage>
</organism>
<evidence type="ECO:0000313" key="1">
    <source>
        <dbReference type="EMBL" id="QNU65523.1"/>
    </source>
</evidence>
<dbReference type="InterPro" id="IPR023815">
    <property type="entry name" value="CRISPR-assoc_Csx19"/>
</dbReference>
<proteinExistence type="predicted"/>
<dbReference type="EMBL" id="CP061336">
    <property type="protein sequence ID" value="QNU65523.1"/>
    <property type="molecule type" value="Genomic_DNA"/>
</dbReference>
<name>A0A4U7JI76_9FIRM</name>
<dbReference type="Proteomes" id="UP000306409">
    <property type="component" value="Chromosome"/>
</dbReference>
<reference evidence="1 2" key="1">
    <citation type="submission" date="2020-09" db="EMBL/GenBank/DDBJ databases">
        <title>Characterization and genome sequencing of Ruminiclostridium sp. nov. MA18.</title>
        <authorList>
            <person name="Rettenmaier R."/>
            <person name="Kowollik M.-L."/>
            <person name="Liebl W."/>
            <person name="Zverlov V."/>
        </authorList>
    </citation>
    <scope>NUCLEOTIDE SEQUENCE [LARGE SCALE GENOMIC DNA]</scope>
    <source>
        <strain evidence="1 2">MA18</strain>
    </source>
</reference>
<dbReference type="RefSeq" id="WP_137695833.1">
    <property type="nucleotide sequence ID" value="NZ_CP061336.1"/>
</dbReference>
<keyword evidence="2" id="KW-1185">Reference proteome</keyword>
<accession>A0A4U7JI76</accession>